<gene>
    <name evidence="1" type="ORF">TCM_011540</name>
</gene>
<dbReference type="AlphaFoldDB" id="A0A061E9P9"/>
<dbReference type="Proteomes" id="UP000026915">
    <property type="component" value="Chromosome 2"/>
</dbReference>
<dbReference type="EMBL" id="CM001880">
    <property type="protein sequence ID" value="EOY01705.1"/>
    <property type="molecule type" value="Genomic_DNA"/>
</dbReference>
<evidence type="ECO:0000313" key="2">
    <source>
        <dbReference type="Proteomes" id="UP000026915"/>
    </source>
</evidence>
<feature type="non-terminal residue" evidence="1">
    <location>
        <position position="1"/>
    </location>
</feature>
<name>A0A061E9P9_THECC</name>
<reference evidence="1 2" key="1">
    <citation type="journal article" date="2013" name="Genome Biol.">
        <title>The genome sequence of the most widely cultivated cacao type and its use to identify candidate genes regulating pod color.</title>
        <authorList>
            <person name="Motamayor J.C."/>
            <person name="Mockaitis K."/>
            <person name="Schmutz J."/>
            <person name="Haiminen N."/>
            <person name="Iii D.L."/>
            <person name="Cornejo O."/>
            <person name="Findley S.D."/>
            <person name="Zheng P."/>
            <person name="Utro F."/>
            <person name="Royaert S."/>
            <person name="Saski C."/>
            <person name="Jenkins J."/>
            <person name="Podicheti R."/>
            <person name="Zhao M."/>
            <person name="Scheffler B.E."/>
            <person name="Stack J.C."/>
            <person name="Feltus F.A."/>
            <person name="Mustiga G.M."/>
            <person name="Amores F."/>
            <person name="Phillips W."/>
            <person name="Marelli J.P."/>
            <person name="May G.D."/>
            <person name="Shapiro H."/>
            <person name="Ma J."/>
            <person name="Bustamante C.D."/>
            <person name="Schnell R.J."/>
            <person name="Main D."/>
            <person name="Gilbert D."/>
            <person name="Parida L."/>
            <person name="Kuhn D.N."/>
        </authorList>
    </citation>
    <scope>NUCLEOTIDE SEQUENCE [LARGE SCALE GENOMIC DNA]</scope>
    <source>
        <strain evidence="2">cv. Matina 1-6</strain>
    </source>
</reference>
<proteinExistence type="predicted"/>
<protein>
    <submittedName>
        <fullName evidence="1">Uncharacterized protein isoform 2</fullName>
    </submittedName>
</protein>
<dbReference type="InParanoid" id="A0A061E9P9"/>
<sequence length="30" mass="3593">FLLPQNFFLSPGLDIPPHPKIHFEIKDYRI</sequence>
<dbReference type="Gramene" id="EOY01705">
    <property type="protein sequence ID" value="EOY01705"/>
    <property type="gene ID" value="TCM_011540"/>
</dbReference>
<evidence type="ECO:0000313" key="1">
    <source>
        <dbReference type="EMBL" id="EOY01705.1"/>
    </source>
</evidence>
<organism evidence="1 2">
    <name type="scientific">Theobroma cacao</name>
    <name type="common">Cacao</name>
    <name type="synonym">Cocoa</name>
    <dbReference type="NCBI Taxonomy" id="3641"/>
    <lineage>
        <taxon>Eukaryota</taxon>
        <taxon>Viridiplantae</taxon>
        <taxon>Streptophyta</taxon>
        <taxon>Embryophyta</taxon>
        <taxon>Tracheophyta</taxon>
        <taxon>Spermatophyta</taxon>
        <taxon>Magnoliopsida</taxon>
        <taxon>eudicotyledons</taxon>
        <taxon>Gunneridae</taxon>
        <taxon>Pentapetalae</taxon>
        <taxon>rosids</taxon>
        <taxon>malvids</taxon>
        <taxon>Malvales</taxon>
        <taxon>Malvaceae</taxon>
        <taxon>Byttnerioideae</taxon>
        <taxon>Theobroma</taxon>
    </lineage>
</organism>
<dbReference type="HOGENOM" id="CLU_3408267_0_0_1"/>
<accession>A0A061E9P9</accession>
<feature type="non-terminal residue" evidence="1">
    <location>
        <position position="30"/>
    </location>
</feature>
<keyword evidence="2" id="KW-1185">Reference proteome</keyword>